<sequence>MNLLQRAGLIAMVLALAFGSNAARGTMPQGCAMPGTRLLVDAPRDGTGPASSLLLIDPAIGRAHRVPIPNPRTVTPVQRTGVVIVGDASGRDHLVLLADGGSTPVSGAVRAAIKTTESATAGFSTSRWVTLRTYDAAGMRLRIIDRERDRVVVDTMFRRRIEIAATATSADGRSVAHLQANNMASELTLFDAETGRRKALRIPHDASLAAYAISLTFSPDGSCLAVSMTRDTQLPESWVIDLRQPSLPATAIGAVFVLAWTTLPWAPVPVQT</sequence>
<accession>A0A6J4UTV4</accession>
<evidence type="ECO:0000256" key="1">
    <source>
        <dbReference type="SAM" id="SignalP"/>
    </source>
</evidence>
<dbReference type="InterPro" id="IPR011044">
    <property type="entry name" value="Quino_amine_DH_bsu"/>
</dbReference>
<dbReference type="InterPro" id="IPR015943">
    <property type="entry name" value="WD40/YVTN_repeat-like_dom_sf"/>
</dbReference>
<dbReference type="EMBL" id="CADCWI010000090">
    <property type="protein sequence ID" value="CAA9559026.1"/>
    <property type="molecule type" value="Genomic_DNA"/>
</dbReference>
<proteinExistence type="predicted"/>
<feature type="signal peptide" evidence="1">
    <location>
        <begin position="1"/>
        <end position="22"/>
    </location>
</feature>
<reference evidence="2" key="1">
    <citation type="submission" date="2020-02" db="EMBL/GenBank/DDBJ databases">
        <authorList>
            <person name="Meier V. D."/>
        </authorList>
    </citation>
    <scope>NUCLEOTIDE SEQUENCE</scope>
    <source>
        <strain evidence="2">AVDCRST_MAG43</strain>
    </source>
</reference>
<dbReference type="SUPFAM" id="SSF50969">
    <property type="entry name" value="YVTN repeat-like/Quinoprotein amine dehydrogenase"/>
    <property type="match status" value="1"/>
</dbReference>
<feature type="chain" id="PRO_5026871688" description="TolB protein, periplasmic protein involved in the tonb-independent uptake of group A colicins" evidence="1">
    <location>
        <begin position="23"/>
        <end position="272"/>
    </location>
</feature>
<dbReference type="Gene3D" id="2.130.10.10">
    <property type="entry name" value="YVTN repeat-like/Quinoprotein amine dehydrogenase"/>
    <property type="match status" value="1"/>
</dbReference>
<name>A0A6J4UTV4_9BACT</name>
<evidence type="ECO:0000313" key="2">
    <source>
        <dbReference type="EMBL" id="CAA9559026.1"/>
    </source>
</evidence>
<protein>
    <recommendedName>
        <fullName evidence="3">TolB protein, periplasmic protein involved in the tonb-independent uptake of group A colicins</fullName>
    </recommendedName>
</protein>
<gene>
    <name evidence="2" type="ORF">AVDCRST_MAG43-1748</name>
</gene>
<keyword evidence="1" id="KW-0732">Signal</keyword>
<dbReference type="AlphaFoldDB" id="A0A6J4UTV4"/>
<evidence type="ECO:0008006" key="3">
    <source>
        <dbReference type="Google" id="ProtNLM"/>
    </source>
</evidence>
<organism evidence="2">
    <name type="scientific">uncultured Thermomicrobiales bacterium</name>
    <dbReference type="NCBI Taxonomy" id="1645740"/>
    <lineage>
        <taxon>Bacteria</taxon>
        <taxon>Pseudomonadati</taxon>
        <taxon>Thermomicrobiota</taxon>
        <taxon>Thermomicrobia</taxon>
        <taxon>Thermomicrobiales</taxon>
        <taxon>environmental samples</taxon>
    </lineage>
</organism>